<gene>
    <name evidence="3" type="ORF">I6U50_05060</name>
</gene>
<comment type="caution">
    <text evidence="3">The sequence shown here is derived from an EMBL/GenBank/DDBJ whole genome shotgun (WGS) entry which is preliminary data.</text>
</comment>
<comment type="similarity">
    <text evidence="1">Belongs to the CIA30 family.</text>
</comment>
<sequence length="177" mass="20362">MLYQQSPITITPLIMNNLLIFNFNSTKAWSGWEIQNDVVMGGNSFSKMERSKEGNAIFKGYVSLKNNGGFASVHYKFAAKDISNYKKAYIKLKGDGKNYQFRVKSNIEDKASYIYIFKTTGDWQTVEIPLKEMIPTYRGRSLNIPNFSANKIQEVRFLIGNKRAENFRLEMSKIALK</sequence>
<reference evidence="3 4" key="1">
    <citation type="submission" date="2020-12" db="EMBL/GenBank/DDBJ databases">
        <title>Salegentibacter orientalis sp. nov., isolated from costal sediment.</title>
        <authorList>
            <person name="Lian F.-B."/>
        </authorList>
    </citation>
    <scope>NUCLEOTIDE SEQUENCE [LARGE SCALE GENOMIC DNA]</scope>
    <source>
        <strain evidence="3 4">F60176</strain>
    </source>
</reference>
<dbReference type="SUPFAM" id="SSF49785">
    <property type="entry name" value="Galactose-binding domain-like"/>
    <property type="match status" value="1"/>
</dbReference>
<proteinExistence type="inferred from homology"/>
<evidence type="ECO:0000313" key="3">
    <source>
        <dbReference type="EMBL" id="MBI6119392.1"/>
    </source>
</evidence>
<dbReference type="InterPro" id="IPR013857">
    <property type="entry name" value="NADH-UbQ_OxRdtase-assoc_prot30"/>
</dbReference>
<dbReference type="Proteomes" id="UP000635665">
    <property type="component" value="Unassembled WGS sequence"/>
</dbReference>
<dbReference type="PANTHER" id="PTHR13194">
    <property type="entry name" value="COMPLEX I INTERMEDIATE-ASSOCIATED PROTEIN 30"/>
    <property type="match status" value="1"/>
</dbReference>
<dbReference type="EMBL" id="JAEHNY010000003">
    <property type="protein sequence ID" value="MBI6119392.1"/>
    <property type="molecule type" value="Genomic_DNA"/>
</dbReference>
<dbReference type="Pfam" id="PF08547">
    <property type="entry name" value="CIA30"/>
    <property type="match status" value="1"/>
</dbReference>
<evidence type="ECO:0000313" key="4">
    <source>
        <dbReference type="Proteomes" id="UP000635665"/>
    </source>
</evidence>
<name>A0ABS0TEB6_9FLAO</name>
<protein>
    <submittedName>
        <fullName evidence="3">CIA30 family protein</fullName>
    </submittedName>
</protein>
<evidence type="ECO:0000256" key="1">
    <source>
        <dbReference type="ARBA" id="ARBA00007884"/>
    </source>
</evidence>
<feature type="domain" description="NADH:ubiquinone oxidoreductase intermediate-associated protein 30" evidence="2">
    <location>
        <begin position="21"/>
        <end position="170"/>
    </location>
</feature>
<dbReference type="PANTHER" id="PTHR13194:SF19">
    <property type="entry name" value="NAD(P)-BINDING ROSSMANN-FOLD SUPERFAMILY PROTEIN"/>
    <property type="match status" value="1"/>
</dbReference>
<organism evidence="3 4">
    <name type="scientific">Salegentibacter maritimus</name>
    <dbReference type="NCBI Taxonomy" id="2794347"/>
    <lineage>
        <taxon>Bacteria</taxon>
        <taxon>Pseudomonadati</taxon>
        <taxon>Bacteroidota</taxon>
        <taxon>Flavobacteriia</taxon>
        <taxon>Flavobacteriales</taxon>
        <taxon>Flavobacteriaceae</taxon>
        <taxon>Salegentibacter</taxon>
    </lineage>
</organism>
<accession>A0ABS0TEB6</accession>
<keyword evidence="4" id="KW-1185">Reference proteome</keyword>
<evidence type="ECO:0000259" key="2">
    <source>
        <dbReference type="Pfam" id="PF08547"/>
    </source>
</evidence>
<dbReference type="InterPro" id="IPR008979">
    <property type="entry name" value="Galactose-bd-like_sf"/>
</dbReference>
<dbReference type="InterPro" id="IPR039131">
    <property type="entry name" value="NDUFAF1"/>
</dbReference>
<dbReference type="Gene3D" id="2.60.120.430">
    <property type="entry name" value="Galactose-binding lectin"/>
    <property type="match status" value="1"/>
</dbReference>